<organism evidence="1 2">
    <name type="scientific">Linderina macrospora</name>
    <dbReference type="NCBI Taxonomy" id="4868"/>
    <lineage>
        <taxon>Eukaryota</taxon>
        <taxon>Fungi</taxon>
        <taxon>Fungi incertae sedis</taxon>
        <taxon>Zoopagomycota</taxon>
        <taxon>Kickxellomycotina</taxon>
        <taxon>Kickxellomycetes</taxon>
        <taxon>Kickxellales</taxon>
        <taxon>Kickxellaceae</taxon>
        <taxon>Linderina</taxon>
    </lineage>
</organism>
<dbReference type="Proteomes" id="UP001150603">
    <property type="component" value="Unassembled WGS sequence"/>
</dbReference>
<evidence type="ECO:0000313" key="1">
    <source>
        <dbReference type="EMBL" id="KAJ1940512.1"/>
    </source>
</evidence>
<sequence>MSASGSNTQILANKYSPTGAPSLDIFKTVTVPAPTKDSLKENQVLIRSLYLSIDPYQRNRLTGATDYFASQYELNKPIHNPGSAIVEASTSPDFAVGEIVDVPDINWENLSVIDATALRKVPSGTSARDLVTIFSLPSFTAYVGLTEIGKPKAGETILVSSASGAVGQIVVQIAKARGLRVIGVAGSDDKVEHVKSLGADAAFNYKKCGDYVEAIKKVAPEGIDIYYDSVGGEMLDAALATINDGARIVICGMISQYNKASGEVYGLKNSMKILDRYATVQGFLVGRYYGTATETAFISEVGKLYREGKIQYRVDETVGLENAPQAILNLFEGKNHGKSFVKI</sequence>
<gene>
    <name evidence="1" type="ORF">FBU59_003788</name>
</gene>
<reference evidence="1" key="1">
    <citation type="submission" date="2022-07" db="EMBL/GenBank/DDBJ databases">
        <title>Phylogenomic reconstructions and comparative analyses of Kickxellomycotina fungi.</title>
        <authorList>
            <person name="Reynolds N.K."/>
            <person name="Stajich J.E."/>
            <person name="Barry K."/>
            <person name="Grigoriev I.V."/>
            <person name="Crous P."/>
            <person name="Smith M.E."/>
        </authorList>
    </citation>
    <scope>NUCLEOTIDE SEQUENCE</scope>
    <source>
        <strain evidence="1">NRRL 5244</strain>
    </source>
</reference>
<proteinExistence type="predicted"/>
<accession>A0ACC1J7I9</accession>
<dbReference type="EMBL" id="JANBPW010002524">
    <property type="protein sequence ID" value="KAJ1940512.1"/>
    <property type="molecule type" value="Genomic_DNA"/>
</dbReference>
<comment type="caution">
    <text evidence="1">The sequence shown here is derived from an EMBL/GenBank/DDBJ whole genome shotgun (WGS) entry which is preliminary data.</text>
</comment>
<evidence type="ECO:0000313" key="2">
    <source>
        <dbReference type="Proteomes" id="UP001150603"/>
    </source>
</evidence>
<name>A0ACC1J7I9_9FUNG</name>
<keyword evidence="2" id="KW-1185">Reference proteome</keyword>
<protein>
    <submittedName>
        <fullName evidence="1">Uncharacterized protein</fullName>
    </submittedName>
</protein>